<dbReference type="Gene3D" id="3.80.10.10">
    <property type="entry name" value="Ribonuclease Inhibitor"/>
    <property type="match status" value="1"/>
</dbReference>
<gene>
    <name evidence="2" type="ORF">CEXT_765421</name>
</gene>
<dbReference type="Proteomes" id="UP001054945">
    <property type="component" value="Unassembled WGS sequence"/>
</dbReference>
<name>A0AAV4VZU1_CAEEX</name>
<protein>
    <submittedName>
        <fullName evidence="2">Uncharacterized protein</fullName>
    </submittedName>
</protein>
<evidence type="ECO:0000313" key="2">
    <source>
        <dbReference type="EMBL" id="GIY75523.1"/>
    </source>
</evidence>
<organism evidence="2 3">
    <name type="scientific">Caerostris extrusa</name>
    <name type="common">Bark spider</name>
    <name type="synonym">Caerostris bankana</name>
    <dbReference type="NCBI Taxonomy" id="172846"/>
    <lineage>
        <taxon>Eukaryota</taxon>
        <taxon>Metazoa</taxon>
        <taxon>Ecdysozoa</taxon>
        <taxon>Arthropoda</taxon>
        <taxon>Chelicerata</taxon>
        <taxon>Arachnida</taxon>
        <taxon>Araneae</taxon>
        <taxon>Araneomorphae</taxon>
        <taxon>Entelegynae</taxon>
        <taxon>Araneoidea</taxon>
        <taxon>Araneidae</taxon>
        <taxon>Caerostris</taxon>
    </lineage>
</organism>
<evidence type="ECO:0000313" key="3">
    <source>
        <dbReference type="Proteomes" id="UP001054945"/>
    </source>
</evidence>
<feature type="compositionally biased region" description="Polar residues" evidence="1">
    <location>
        <begin position="91"/>
        <end position="110"/>
    </location>
</feature>
<dbReference type="EMBL" id="BPLR01015354">
    <property type="protein sequence ID" value="GIY75523.1"/>
    <property type="molecule type" value="Genomic_DNA"/>
</dbReference>
<dbReference type="InterPro" id="IPR032675">
    <property type="entry name" value="LRR_dom_sf"/>
</dbReference>
<reference evidence="2 3" key="1">
    <citation type="submission" date="2021-06" db="EMBL/GenBank/DDBJ databases">
        <title>Caerostris extrusa draft genome.</title>
        <authorList>
            <person name="Kono N."/>
            <person name="Arakawa K."/>
        </authorList>
    </citation>
    <scope>NUCLEOTIDE SEQUENCE [LARGE SCALE GENOMIC DNA]</scope>
</reference>
<feature type="region of interest" description="Disordered" evidence="1">
    <location>
        <begin position="73"/>
        <end position="110"/>
    </location>
</feature>
<keyword evidence="3" id="KW-1185">Reference proteome</keyword>
<evidence type="ECO:0000256" key="1">
    <source>
        <dbReference type="SAM" id="MobiDB-lite"/>
    </source>
</evidence>
<sequence length="110" mass="12086">LELLASATCKLFRKHASPEDCKPVQEFPAFHAQRTLGRSVWKQLTFLDITGNFINCDCDLLWLLPILSPAEKNATTTPAPKPLSGQDIRGSCSQNSQMPDAISESTSLLI</sequence>
<dbReference type="SUPFAM" id="SSF52058">
    <property type="entry name" value="L domain-like"/>
    <property type="match status" value="1"/>
</dbReference>
<accession>A0AAV4VZU1</accession>
<comment type="caution">
    <text evidence="2">The sequence shown here is derived from an EMBL/GenBank/DDBJ whole genome shotgun (WGS) entry which is preliminary data.</text>
</comment>
<dbReference type="AlphaFoldDB" id="A0AAV4VZU1"/>
<proteinExistence type="predicted"/>
<feature type="non-terminal residue" evidence="2">
    <location>
        <position position="1"/>
    </location>
</feature>